<sequence>MDMLNNPQQLYMRMNTYWGIIIDFSAYSTKATNKPVYNFIKIKPSWVANLA</sequence>
<organism evidence="1 2">
    <name type="scientific">Methyloglobulus morosus KoM1</name>
    <dbReference type="NCBI Taxonomy" id="1116472"/>
    <lineage>
        <taxon>Bacteria</taxon>
        <taxon>Pseudomonadati</taxon>
        <taxon>Pseudomonadota</taxon>
        <taxon>Gammaproteobacteria</taxon>
        <taxon>Methylococcales</taxon>
        <taxon>Methylococcaceae</taxon>
        <taxon>Methyloglobulus</taxon>
    </lineage>
</organism>
<gene>
    <name evidence="1" type="ORF">MGMO_184c00040</name>
</gene>
<proteinExistence type="predicted"/>
<dbReference type="AlphaFoldDB" id="V5BPW4"/>
<keyword evidence="2" id="KW-1185">Reference proteome</keyword>
<protein>
    <submittedName>
        <fullName evidence="1">Uncharacterized protein</fullName>
    </submittedName>
</protein>
<dbReference type="Proteomes" id="UP000017842">
    <property type="component" value="Unassembled WGS sequence"/>
</dbReference>
<reference evidence="1 2" key="1">
    <citation type="journal article" date="2013" name="Genome Announc.">
        <title>Draft Genome Sequence of the Methanotrophic Gammaproteobacterium Methyloglobulus morosus DSM 22980 Strain KoM1.</title>
        <authorList>
            <person name="Poehlein A."/>
            <person name="Deutzmann J.S."/>
            <person name="Daniel R."/>
            <person name="Simeonova D.D."/>
        </authorList>
    </citation>
    <scope>NUCLEOTIDE SEQUENCE [LARGE SCALE GENOMIC DNA]</scope>
    <source>
        <strain evidence="1 2">KoM1</strain>
    </source>
</reference>
<evidence type="ECO:0000313" key="2">
    <source>
        <dbReference type="Proteomes" id="UP000017842"/>
    </source>
</evidence>
<evidence type="ECO:0000313" key="1">
    <source>
        <dbReference type="EMBL" id="ESS66583.1"/>
    </source>
</evidence>
<dbReference type="EMBL" id="AYLO01000166">
    <property type="protein sequence ID" value="ESS66583.1"/>
    <property type="molecule type" value="Genomic_DNA"/>
</dbReference>
<name>V5BPW4_9GAMM</name>
<accession>V5BPW4</accession>
<comment type="caution">
    <text evidence="1">The sequence shown here is derived from an EMBL/GenBank/DDBJ whole genome shotgun (WGS) entry which is preliminary data.</text>
</comment>